<dbReference type="SMART" id="SM00595">
    <property type="entry name" value="MADF"/>
    <property type="match status" value="1"/>
</dbReference>
<feature type="domain" description="MADF" evidence="2">
    <location>
        <begin position="14"/>
        <end position="113"/>
    </location>
</feature>
<protein>
    <recommendedName>
        <fullName evidence="2">MADF domain-containing protein</fullName>
    </recommendedName>
</protein>
<dbReference type="EMBL" id="KK122170">
    <property type="protein sequence ID" value="KFM82136.1"/>
    <property type="molecule type" value="Genomic_DNA"/>
</dbReference>
<dbReference type="AlphaFoldDB" id="A0A087UXP7"/>
<dbReference type="PANTHER" id="PTHR21505">
    <property type="entry name" value="MADF DOMAIN-CONTAINING PROTEIN-RELATED"/>
    <property type="match status" value="1"/>
</dbReference>
<sequence>MAVVRSWTVEIEANFIYEIQKKPHLWDVKHPYYTRKTLKKVSYDEIGESLKQRWPEYAGNFEYDLMIAKFKNMRNQYRRERKKMLTSKSNGGQGFVPKWHHFQRLGFLDDGMIAEESCSNLSISSSNFIHDEVNEEEEYVEQPSAVISQIPGVFPKVTDPSPPNYKTSTKKRKRENSDVNDLVSNSSTALKVQEVENNTEVLFGKYVASSLLDITNLRKREELKLKIQQLILEAKFSS</sequence>
<evidence type="ECO:0000313" key="3">
    <source>
        <dbReference type="EMBL" id="KFM82136.1"/>
    </source>
</evidence>
<feature type="region of interest" description="Disordered" evidence="1">
    <location>
        <begin position="157"/>
        <end position="182"/>
    </location>
</feature>
<organism evidence="3 4">
    <name type="scientific">Stegodyphus mimosarum</name>
    <name type="common">African social velvet spider</name>
    <dbReference type="NCBI Taxonomy" id="407821"/>
    <lineage>
        <taxon>Eukaryota</taxon>
        <taxon>Metazoa</taxon>
        <taxon>Ecdysozoa</taxon>
        <taxon>Arthropoda</taxon>
        <taxon>Chelicerata</taxon>
        <taxon>Arachnida</taxon>
        <taxon>Araneae</taxon>
        <taxon>Araneomorphae</taxon>
        <taxon>Entelegynae</taxon>
        <taxon>Eresoidea</taxon>
        <taxon>Eresidae</taxon>
        <taxon>Stegodyphus</taxon>
    </lineage>
</organism>
<name>A0A087UXP7_STEMI</name>
<evidence type="ECO:0000256" key="1">
    <source>
        <dbReference type="SAM" id="MobiDB-lite"/>
    </source>
</evidence>
<keyword evidence="4" id="KW-1185">Reference proteome</keyword>
<dbReference type="OrthoDB" id="6432655at2759"/>
<evidence type="ECO:0000313" key="4">
    <source>
        <dbReference type="Proteomes" id="UP000054359"/>
    </source>
</evidence>
<dbReference type="OMA" id="YEENCPE"/>
<dbReference type="InterPro" id="IPR006578">
    <property type="entry name" value="MADF-dom"/>
</dbReference>
<gene>
    <name evidence="3" type="ORF">X975_25639</name>
</gene>
<dbReference type="Proteomes" id="UP000054359">
    <property type="component" value="Unassembled WGS sequence"/>
</dbReference>
<reference evidence="3 4" key="1">
    <citation type="submission" date="2013-11" db="EMBL/GenBank/DDBJ databases">
        <title>Genome sequencing of Stegodyphus mimosarum.</title>
        <authorList>
            <person name="Bechsgaard J."/>
        </authorList>
    </citation>
    <scope>NUCLEOTIDE SEQUENCE [LARGE SCALE GENOMIC DNA]</scope>
</reference>
<accession>A0A087UXP7</accession>
<feature type="non-terminal residue" evidence="3">
    <location>
        <position position="238"/>
    </location>
</feature>
<dbReference type="PROSITE" id="PS51029">
    <property type="entry name" value="MADF"/>
    <property type="match status" value="1"/>
</dbReference>
<proteinExistence type="predicted"/>
<dbReference type="PANTHER" id="PTHR21505:SF12">
    <property type="entry name" value="MADF DOMAIN-CONTAINING PROTEIN-RELATED"/>
    <property type="match status" value="1"/>
</dbReference>
<dbReference type="Pfam" id="PF10545">
    <property type="entry name" value="MADF_DNA_bdg"/>
    <property type="match status" value="1"/>
</dbReference>
<evidence type="ECO:0000259" key="2">
    <source>
        <dbReference type="PROSITE" id="PS51029"/>
    </source>
</evidence>